<sequence length="110" mass="13092">MKRKFLPKNMHTPETWKNKKKRYEQKTSICDPQTFSENYQIHHKDSMTSELNLNKPIIHARQEQTNFMQGDSTVHAGGIVPEVDWGKPVEYIPHNYISYDHYCPNCQSYY</sequence>
<dbReference type="OrthoDB" id="10336482at2759"/>
<name>A0A8H3XA44_GIGMA</name>
<accession>A0A8H3XA44</accession>
<proteinExistence type="predicted"/>
<organism evidence="1 2">
    <name type="scientific">Gigaspora margarita</name>
    <dbReference type="NCBI Taxonomy" id="4874"/>
    <lineage>
        <taxon>Eukaryota</taxon>
        <taxon>Fungi</taxon>
        <taxon>Fungi incertae sedis</taxon>
        <taxon>Mucoromycota</taxon>
        <taxon>Glomeromycotina</taxon>
        <taxon>Glomeromycetes</taxon>
        <taxon>Diversisporales</taxon>
        <taxon>Gigasporaceae</taxon>
        <taxon>Gigaspora</taxon>
    </lineage>
</organism>
<comment type="caution">
    <text evidence="1">The sequence shown here is derived from an EMBL/GenBank/DDBJ whole genome shotgun (WGS) entry which is preliminary data.</text>
</comment>
<reference evidence="1 2" key="1">
    <citation type="journal article" date="2019" name="Environ. Microbiol.">
        <title>At the nexus of three kingdoms: the genome of the mycorrhizal fungus Gigaspora margarita provides insights into plant, endobacterial and fungal interactions.</title>
        <authorList>
            <person name="Venice F."/>
            <person name="Ghignone S."/>
            <person name="Salvioli di Fossalunga A."/>
            <person name="Amselem J."/>
            <person name="Novero M."/>
            <person name="Xianan X."/>
            <person name="Sedzielewska Toro K."/>
            <person name="Morin E."/>
            <person name="Lipzen A."/>
            <person name="Grigoriev I.V."/>
            <person name="Henrissat B."/>
            <person name="Martin F.M."/>
            <person name="Bonfante P."/>
        </authorList>
    </citation>
    <scope>NUCLEOTIDE SEQUENCE [LARGE SCALE GENOMIC DNA]</scope>
    <source>
        <strain evidence="1 2">BEG34</strain>
    </source>
</reference>
<dbReference type="EMBL" id="WTPW01001427">
    <property type="protein sequence ID" value="KAF0436853.1"/>
    <property type="molecule type" value="Genomic_DNA"/>
</dbReference>
<evidence type="ECO:0000313" key="2">
    <source>
        <dbReference type="Proteomes" id="UP000439903"/>
    </source>
</evidence>
<gene>
    <name evidence="1" type="ORF">F8M41_004653</name>
</gene>
<dbReference type="Proteomes" id="UP000439903">
    <property type="component" value="Unassembled WGS sequence"/>
</dbReference>
<protein>
    <submittedName>
        <fullName evidence="1">Uncharacterized protein</fullName>
    </submittedName>
</protein>
<evidence type="ECO:0000313" key="1">
    <source>
        <dbReference type="EMBL" id="KAF0436853.1"/>
    </source>
</evidence>
<keyword evidence="2" id="KW-1185">Reference proteome</keyword>
<dbReference type="AlphaFoldDB" id="A0A8H3XA44"/>